<gene>
    <name evidence="8" type="ORF">AYI68_g5696</name>
</gene>
<evidence type="ECO:0000259" key="7">
    <source>
        <dbReference type="PROSITE" id="PS51917"/>
    </source>
</evidence>
<dbReference type="GO" id="GO:0061133">
    <property type="term" value="F:endopeptidase activator activity"/>
    <property type="evidence" value="ECO:0007669"/>
    <property type="project" value="TreeGrafter"/>
</dbReference>
<dbReference type="InterPro" id="IPR038108">
    <property type="entry name" value="RPN13_DEUBAD_sf"/>
</dbReference>
<dbReference type="AlphaFoldDB" id="A0A1R0GTK1"/>
<dbReference type="GO" id="GO:0005737">
    <property type="term" value="C:cytoplasm"/>
    <property type="evidence" value="ECO:0007669"/>
    <property type="project" value="UniProtKB-SubCell"/>
</dbReference>
<keyword evidence="3" id="KW-0963">Cytoplasm</keyword>
<name>A0A1R0GTK1_9FUNG</name>
<evidence type="ECO:0000256" key="4">
    <source>
        <dbReference type="ARBA" id="ARBA00022942"/>
    </source>
</evidence>
<dbReference type="Pfam" id="PF04683">
    <property type="entry name" value="Rpn13_ADRM1_Pru"/>
    <property type="match status" value="1"/>
</dbReference>
<dbReference type="GO" id="GO:0008541">
    <property type="term" value="C:proteasome regulatory particle, lid subcomplex"/>
    <property type="evidence" value="ECO:0007669"/>
    <property type="project" value="TreeGrafter"/>
</dbReference>
<dbReference type="Proteomes" id="UP000187455">
    <property type="component" value="Unassembled WGS sequence"/>
</dbReference>
<dbReference type="GO" id="GO:0070628">
    <property type="term" value="F:proteasome binding"/>
    <property type="evidence" value="ECO:0007669"/>
    <property type="project" value="TreeGrafter"/>
</dbReference>
<dbReference type="InterPro" id="IPR044868">
    <property type="entry name" value="Rpn13/ADRM1_Pru"/>
</dbReference>
<keyword evidence="5" id="KW-0539">Nucleus</keyword>
<proteinExistence type="predicted"/>
<dbReference type="PANTHER" id="PTHR12225">
    <property type="entry name" value="ADHESION REGULATING MOLECULE 1 110 KDA CELL MEMBRANE GLYCOPROTEIN"/>
    <property type="match status" value="1"/>
</dbReference>
<evidence type="ECO:0000313" key="8">
    <source>
        <dbReference type="EMBL" id="OLY80209.1"/>
    </source>
</evidence>
<dbReference type="Gene3D" id="2.30.29.70">
    <property type="entry name" value="Proteasomal ubiquitin receptor Rpn13/ADRM1"/>
    <property type="match status" value="1"/>
</dbReference>
<keyword evidence="9" id="KW-1185">Reference proteome</keyword>
<reference evidence="8 9" key="1">
    <citation type="journal article" date="2016" name="Mol. Biol. Evol.">
        <title>Genome-Wide Survey of Gut Fungi (Harpellales) Reveals the First Horizontally Transferred Ubiquitin Gene from a Mosquito Host.</title>
        <authorList>
            <person name="Wang Y."/>
            <person name="White M.M."/>
            <person name="Kvist S."/>
            <person name="Moncalvo J.M."/>
        </authorList>
    </citation>
    <scope>NUCLEOTIDE SEQUENCE [LARGE SCALE GENOMIC DNA]</scope>
    <source>
        <strain evidence="8 9">ALG-7-W6</strain>
    </source>
</reference>
<dbReference type="STRING" id="133383.A0A1R0GTK1"/>
<comment type="caution">
    <text evidence="8">The sequence shown here is derived from an EMBL/GenBank/DDBJ whole genome shotgun (WGS) entry which is preliminary data.</text>
</comment>
<dbReference type="GO" id="GO:0005634">
    <property type="term" value="C:nucleus"/>
    <property type="evidence" value="ECO:0007669"/>
    <property type="project" value="UniProtKB-SubCell"/>
</dbReference>
<protein>
    <submittedName>
        <fullName evidence="8">26S proteasome regulatory subunit RPN13</fullName>
    </submittedName>
</protein>
<dbReference type="PANTHER" id="PTHR12225:SF0">
    <property type="entry name" value="PROTEASOMAL UBIQUITIN RECEPTOR ADRM1"/>
    <property type="match status" value="1"/>
</dbReference>
<dbReference type="Pfam" id="PF16550">
    <property type="entry name" value="RPN13_C"/>
    <property type="match status" value="1"/>
</dbReference>
<dbReference type="PROSITE" id="PS51917">
    <property type="entry name" value="PRU"/>
    <property type="match status" value="1"/>
</dbReference>
<dbReference type="InterPro" id="IPR038633">
    <property type="entry name" value="Rpn13/ADRM1_Pru_sf"/>
</dbReference>
<dbReference type="InterPro" id="IPR044867">
    <property type="entry name" value="DEUBAD_dom"/>
</dbReference>
<keyword evidence="4 8" id="KW-0647">Proteasome</keyword>
<evidence type="ECO:0000256" key="2">
    <source>
        <dbReference type="ARBA" id="ARBA00004496"/>
    </source>
</evidence>
<dbReference type="InterPro" id="IPR032368">
    <property type="entry name" value="RPN13_DEUBAD"/>
</dbReference>
<comment type="subcellular location">
    <subcellularLocation>
        <location evidence="2">Cytoplasm</location>
    </subcellularLocation>
    <subcellularLocation>
        <location evidence="1">Nucleus</location>
    </subcellularLocation>
</comment>
<organism evidence="8 9">
    <name type="scientific">Smittium mucronatum</name>
    <dbReference type="NCBI Taxonomy" id="133383"/>
    <lineage>
        <taxon>Eukaryota</taxon>
        <taxon>Fungi</taxon>
        <taxon>Fungi incertae sedis</taxon>
        <taxon>Zoopagomycota</taxon>
        <taxon>Kickxellomycotina</taxon>
        <taxon>Harpellomycetes</taxon>
        <taxon>Harpellales</taxon>
        <taxon>Legeriomycetaceae</taxon>
        <taxon>Smittium</taxon>
    </lineage>
</organism>
<feature type="domain" description="DEUBAD" evidence="6">
    <location>
        <begin position="223"/>
        <end position="328"/>
    </location>
</feature>
<dbReference type="EMBL" id="LSSL01003675">
    <property type="protein sequence ID" value="OLY80209.1"/>
    <property type="molecule type" value="Genomic_DNA"/>
</dbReference>
<evidence type="ECO:0000256" key="3">
    <source>
        <dbReference type="ARBA" id="ARBA00022490"/>
    </source>
</evidence>
<dbReference type="InterPro" id="IPR006773">
    <property type="entry name" value="Rpn13/ADRM1"/>
</dbReference>
<sequence>MTSLFDSNPHSRFRNLSNPNYLLEFKAGRCIRDGETDWDDDDGMAKFCWKPLGSSEAEESWIVFPGDIVFRKVKESSGRVYVLKFFSSPERQFFWMQEPDEKKDRSIAATVSKLINGSEMDFEMEEVHDTPLSNTFSDPNNFSGSNSGLNSAINNHNEHSAVAQEAHTNLNSTLSTAFVGGVPSNMASSSSSHIIHDDISSSLASTKPDLQDLKSIIENIRVPQTYKDSPLKLSNVISPDVLLPLLNDPDFCNVLFPQLPEGVPKTKEELENTIRSPQFENSIQSLSFALESGQMAPLAQSLGLHPDSLSSVESFLNALKEKIHRENQ</sequence>
<dbReference type="Gene3D" id="1.10.2020.20">
    <property type="match status" value="1"/>
</dbReference>
<evidence type="ECO:0000259" key="6">
    <source>
        <dbReference type="PROSITE" id="PS51916"/>
    </source>
</evidence>
<accession>A0A1R0GTK1</accession>
<dbReference type="OrthoDB" id="340431at2759"/>
<feature type="domain" description="Pru" evidence="7">
    <location>
        <begin position="1"/>
        <end position="118"/>
    </location>
</feature>
<evidence type="ECO:0000256" key="1">
    <source>
        <dbReference type="ARBA" id="ARBA00004123"/>
    </source>
</evidence>
<evidence type="ECO:0000256" key="5">
    <source>
        <dbReference type="ARBA" id="ARBA00023242"/>
    </source>
</evidence>
<evidence type="ECO:0000313" key="9">
    <source>
        <dbReference type="Proteomes" id="UP000187455"/>
    </source>
</evidence>
<dbReference type="PROSITE" id="PS51916">
    <property type="entry name" value="DEUBAD"/>
    <property type="match status" value="1"/>
</dbReference>